<accession>A0A9D1DJJ0</accession>
<dbReference type="InterPro" id="IPR050554">
    <property type="entry name" value="Met_Synthase/Corrinoid"/>
</dbReference>
<evidence type="ECO:0000256" key="1">
    <source>
        <dbReference type="ARBA" id="ARBA00022723"/>
    </source>
</evidence>
<keyword evidence="2" id="KW-0170">Cobalt</keyword>
<evidence type="ECO:0000313" key="4">
    <source>
        <dbReference type="EMBL" id="HIR51750.1"/>
    </source>
</evidence>
<evidence type="ECO:0000313" key="5">
    <source>
        <dbReference type="Proteomes" id="UP000824239"/>
    </source>
</evidence>
<dbReference type="EMBL" id="DVHE01000087">
    <property type="protein sequence ID" value="HIR51750.1"/>
    <property type="molecule type" value="Genomic_DNA"/>
</dbReference>
<dbReference type="Proteomes" id="UP000824239">
    <property type="component" value="Unassembled WGS sequence"/>
</dbReference>
<dbReference type="InterPro" id="IPR036594">
    <property type="entry name" value="Meth_synthase_dom"/>
</dbReference>
<dbReference type="SMART" id="SM01018">
    <property type="entry name" value="B12-binding_2"/>
    <property type="match status" value="1"/>
</dbReference>
<dbReference type="Pfam" id="PF02607">
    <property type="entry name" value="B12-binding_2"/>
    <property type="match status" value="1"/>
</dbReference>
<dbReference type="PANTHER" id="PTHR45833:SF1">
    <property type="entry name" value="METHIONINE SYNTHASE"/>
    <property type="match status" value="1"/>
</dbReference>
<name>A0A9D1DJJ0_9FIRM</name>
<feature type="non-terminal residue" evidence="4">
    <location>
        <position position="95"/>
    </location>
</feature>
<keyword evidence="1" id="KW-0479">Metal-binding</keyword>
<organism evidence="4 5">
    <name type="scientific">Candidatus Avoscillospira avicola</name>
    <dbReference type="NCBI Taxonomy" id="2840706"/>
    <lineage>
        <taxon>Bacteria</taxon>
        <taxon>Bacillati</taxon>
        <taxon>Bacillota</taxon>
        <taxon>Clostridia</taxon>
        <taxon>Eubacteriales</taxon>
        <taxon>Oscillospiraceae</taxon>
        <taxon>Oscillospiraceae incertae sedis</taxon>
        <taxon>Candidatus Avoscillospira</taxon>
    </lineage>
</organism>
<reference evidence="4" key="1">
    <citation type="submission" date="2020-10" db="EMBL/GenBank/DDBJ databases">
        <authorList>
            <person name="Gilroy R."/>
        </authorList>
    </citation>
    <scope>NUCLEOTIDE SEQUENCE</scope>
    <source>
        <strain evidence="4">ChiBcec15-4380</strain>
    </source>
</reference>
<dbReference type="PROSITE" id="PS51337">
    <property type="entry name" value="B12_BINDING_NTER"/>
    <property type="match status" value="1"/>
</dbReference>
<dbReference type="AlphaFoldDB" id="A0A9D1DJJ0"/>
<dbReference type="SUPFAM" id="SSF47644">
    <property type="entry name" value="Methionine synthase domain"/>
    <property type="match status" value="1"/>
</dbReference>
<protein>
    <submittedName>
        <fullName evidence="4">B12-binding domain-containing protein</fullName>
    </submittedName>
</protein>
<reference evidence="4" key="2">
    <citation type="journal article" date="2021" name="PeerJ">
        <title>Extensive microbial diversity within the chicken gut microbiome revealed by metagenomics and culture.</title>
        <authorList>
            <person name="Gilroy R."/>
            <person name="Ravi A."/>
            <person name="Getino M."/>
            <person name="Pursley I."/>
            <person name="Horton D.L."/>
            <person name="Alikhan N.F."/>
            <person name="Baker D."/>
            <person name="Gharbi K."/>
            <person name="Hall N."/>
            <person name="Watson M."/>
            <person name="Adriaenssens E.M."/>
            <person name="Foster-Nyarko E."/>
            <person name="Jarju S."/>
            <person name="Secka A."/>
            <person name="Antonio M."/>
            <person name="Oren A."/>
            <person name="Chaudhuri R.R."/>
            <person name="La Ragione R."/>
            <person name="Hildebrand F."/>
            <person name="Pallen M.J."/>
        </authorList>
    </citation>
    <scope>NUCLEOTIDE SEQUENCE</scope>
    <source>
        <strain evidence="4">ChiBcec15-4380</strain>
    </source>
</reference>
<gene>
    <name evidence="4" type="ORF">IAA53_10845</name>
</gene>
<dbReference type="Gene3D" id="1.10.1240.10">
    <property type="entry name" value="Methionine synthase domain"/>
    <property type="match status" value="1"/>
</dbReference>
<dbReference type="GO" id="GO:0046872">
    <property type="term" value="F:metal ion binding"/>
    <property type="evidence" value="ECO:0007669"/>
    <property type="project" value="UniProtKB-KW"/>
</dbReference>
<feature type="domain" description="B12-binding N-terminal" evidence="3">
    <location>
        <begin position="1"/>
        <end position="88"/>
    </location>
</feature>
<dbReference type="GO" id="GO:0005829">
    <property type="term" value="C:cytosol"/>
    <property type="evidence" value="ECO:0007669"/>
    <property type="project" value="TreeGrafter"/>
</dbReference>
<evidence type="ECO:0000259" key="3">
    <source>
        <dbReference type="PROSITE" id="PS51337"/>
    </source>
</evidence>
<evidence type="ECO:0000256" key="2">
    <source>
        <dbReference type="ARBA" id="ARBA00023285"/>
    </source>
</evidence>
<proteinExistence type="predicted"/>
<sequence>MSIFNDISTSLQKGDAKTVTALVQQCIDQGIPAHDILSEGLMAGMAVVGEKFKNNEIFVPHVLVAARAMNMGAALLKPLLAADGVQATGKVCIGT</sequence>
<dbReference type="InterPro" id="IPR003759">
    <property type="entry name" value="Cbl-bd_cap"/>
</dbReference>
<dbReference type="GO" id="GO:0046653">
    <property type="term" value="P:tetrahydrofolate metabolic process"/>
    <property type="evidence" value="ECO:0007669"/>
    <property type="project" value="TreeGrafter"/>
</dbReference>
<dbReference type="GO" id="GO:0008705">
    <property type="term" value="F:methionine synthase activity"/>
    <property type="evidence" value="ECO:0007669"/>
    <property type="project" value="TreeGrafter"/>
</dbReference>
<comment type="caution">
    <text evidence="4">The sequence shown here is derived from an EMBL/GenBank/DDBJ whole genome shotgun (WGS) entry which is preliminary data.</text>
</comment>
<dbReference type="GO" id="GO:0050667">
    <property type="term" value="P:homocysteine metabolic process"/>
    <property type="evidence" value="ECO:0007669"/>
    <property type="project" value="TreeGrafter"/>
</dbReference>
<dbReference type="PANTHER" id="PTHR45833">
    <property type="entry name" value="METHIONINE SYNTHASE"/>
    <property type="match status" value="1"/>
</dbReference>